<feature type="transmembrane region" description="Helical" evidence="1">
    <location>
        <begin position="51"/>
        <end position="70"/>
    </location>
</feature>
<dbReference type="Proteomes" id="UP001223084">
    <property type="component" value="Unassembled WGS sequence"/>
</dbReference>
<proteinExistence type="predicted"/>
<evidence type="ECO:0000313" key="3">
    <source>
        <dbReference type="EMBL" id="MDL5040103.1"/>
    </source>
</evidence>
<evidence type="ECO:0000313" key="2">
    <source>
        <dbReference type="EMBL" id="KWZ83019.1"/>
    </source>
</evidence>
<dbReference type="RefSeq" id="WP_014095840.1">
    <property type="nucleotide sequence ID" value="NZ_CP010525.1"/>
</dbReference>
<reference evidence="2" key="2">
    <citation type="submission" date="2016-01" db="EMBL/GenBank/DDBJ databases">
        <authorList>
            <person name="Oliw E.H."/>
        </authorList>
    </citation>
    <scope>NUCLEOTIDE SEQUENCE [LARGE SCALE GENOMIC DNA]</scope>
    <source>
        <strain evidence="2">GED7749B</strain>
    </source>
</reference>
<comment type="caution">
    <text evidence="2">The sequence shown here is derived from an EMBL/GenBank/DDBJ whole genome shotgun (WGS) entry which is preliminary data.</text>
</comment>
<sequence length="81" mass="9113">MIVQLVVAAVFPCFLVIFFSRVTFNQVIGLILTVALIVASVYKGYTRTWPVYIVDAASLTIGFYFANTMIRKAKMKKGMKK</sequence>
<dbReference type="GeneID" id="93260569"/>
<reference evidence="4" key="1">
    <citation type="submission" date="2016-01" db="EMBL/GenBank/DDBJ databases">
        <authorList>
            <person name="Mitreva M."/>
            <person name="Pepin K.H."/>
            <person name="Mihindukulasuriya K.A."/>
            <person name="Fulton R."/>
            <person name="Fronick C."/>
            <person name="O'Laughlin M."/>
            <person name="Miner T."/>
            <person name="Herter B."/>
            <person name="Rosa B.A."/>
            <person name="Cordes M."/>
            <person name="Tomlinson C."/>
            <person name="Wollam A."/>
            <person name="Palsikar V.B."/>
            <person name="Mardis E.R."/>
            <person name="Wilson R.K."/>
        </authorList>
    </citation>
    <scope>NUCLEOTIDE SEQUENCE [LARGE SCALE GENOMIC DNA]</scope>
    <source>
        <strain evidence="4">GED7749B</strain>
    </source>
</reference>
<gene>
    <name evidence="2" type="ORF">HMPREF3213_01504</name>
    <name evidence="3" type="ORF">QN341_03255</name>
</gene>
<dbReference type="AlphaFoldDB" id="A0A133KTL5"/>
<dbReference type="EMBL" id="LRPN01000047">
    <property type="protein sequence ID" value="KWZ83019.1"/>
    <property type="molecule type" value="Genomic_DNA"/>
</dbReference>
<name>A0A133KTL5_HEYCO</name>
<keyword evidence="1" id="KW-1133">Transmembrane helix</keyword>
<keyword evidence="1" id="KW-0472">Membrane</keyword>
<dbReference type="Pfam" id="PF09964">
    <property type="entry name" value="DUF2198"/>
    <property type="match status" value="1"/>
</dbReference>
<dbReference type="Proteomes" id="UP000070376">
    <property type="component" value="Unassembled WGS sequence"/>
</dbReference>
<evidence type="ECO:0000256" key="1">
    <source>
        <dbReference type="SAM" id="Phobius"/>
    </source>
</evidence>
<accession>A0A133KTL5</accession>
<reference evidence="3" key="3">
    <citation type="submission" date="2023-06" db="EMBL/GenBank/DDBJ databases">
        <title>Probiogenomic evaluation and L lactic producing Weizmannia coaggulans BKMTCR2-2 from tree bark.</title>
        <authorList>
            <person name="Mahittikon J."/>
            <person name="Tanasupawat S."/>
        </authorList>
    </citation>
    <scope>NUCLEOTIDE SEQUENCE</scope>
    <source>
        <strain evidence="3">BKMTCR2-2</strain>
    </source>
</reference>
<dbReference type="PATRIC" id="fig|1398.19.peg.584"/>
<organism evidence="2 4">
    <name type="scientific">Heyndrickxia coagulans</name>
    <name type="common">Weizmannia coagulans</name>
    <dbReference type="NCBI Taxonomy" id="1398"/>
    <lineage>
        <taxon>Bacteria</taxon>
        <taxon>Bacillati</taxon>
        <taxon>Bacillota</taxon>
        <taxon>Bacilli</taxon>
        <taxon>Bacillales</taxon>
        <taxon>Bacillaceae</taxon>
        <taxon>Heyndrickxia</taxon>
    </lineage>
</organism>
<dbReference type="InterPro" id="IPR019242">
    <property type="entry name" value="DUF2198"/>
</dbReference>
<keyword evidence="1" id="KW-0812">Transmembrane</keyword>
<evidence type="ECO:0000313" key="4">
    <source>
        <dbReference type="Proteomes" id="UP000070376"/>
    </source>
</evidence>
<protein>
    <submittedName>
        <fullName evidence="3">CsbA family protein</fullName>
    </submittedName>
</protein>
<feature type="transmembrane region" description="Helical" evidence="1">
    <location>
        <begin position="6"/>
        <end position="22"/>
    </location>
</feature>
<dbReference type="EMBL" id="JASUZX010000001">
    <property type="protein sequence ID" value="MDL5040103.1"/>
    <property type="molecule type" value="Genomic_DNA"/>
</dbReference>